<gene>
    <name evidence="1" type="ORF">G5I_04144</name>
</gene>
<dbReference type="Proteomes" id="UP000007755">
    <property type="component" value="Unassembled WGS sequence"/>
</dbReference>
<accession>F4WEU5</accession>
<proteinExistence type="predicted"/>
<organism evidence="2">
    <name type="scientific">Acromyrmex echinatior</name>
    <name type="common">Panamanian leafcutter ant</name>
    <name type="synonym">Acromyrmex octospinosus echinatior</name>
    <dbReference type="NCBI Taxonomy" id="103372"/>
    <lineage>
        <taxon>Eukaryota</taxon>
        <taxon>Metazoa</taxon>
        <taxon>Ecdysozoa</taxon>
        <taxon>Arthropoda</taxon>
        <taxon>Hexapoda</taxon>
        <taxon>Insecta</taxon>
        <taxon>Pterygota</taxon>
        <taxon>Neoptera</taxon>
        <taxon>Endopterygota</taxon>
        <taxon>Hymenoptera</taxon>
        <taxon>Apocrita</taxon>
        <taxon>Aculeata</taxon>
        <taxon>Formicoidea</taxon>
        <taxon>Formicidae</taxon>
        <taxon>Myrmicinae</taxon>
        <taxon>Acromyrmex</taxon>
    </lineage>
</organism>
<dbReference type="EMBL" id="GL888109">
    <property type="protein sequence ID" value="EGI67294.1"/>
    <property type="molecule type" value="Genomic_DNA"/>
</dbReference>
<evidence type="ECO:0000313" key="2">
    <source>
        <dbReference type="Proteomes" id="UP000007755"/>
    </source>
</evidence>
<keyword evidence="2" id="KW-1185">Reference proteome</keyword>
<sequence>MHSGHDAFHDENFVTTHSLLRCLSLDLAFGFTFGLELSCYKYIFYVAYTHYLAFRARGQNVLDLGQSGLLPGGATPIRGCPEGNRRMHMPPCPIIVADDFNAHSTSGGPSILTPGVTQSRTRRQRLAYAS</sequence>
<reference evidence="1" key="1">
    <citation type="submission" date="2011-02" db="EMBL/GenBank/DDBJ databases">
        <title>The genome of the leaf-cutting ant Acromyrmex echinatior suggests key adaptations to social evolution and fungus farming.</title>
        <authorList>
            <person name="Nygaard S."/>
            <person name="Zhang G."/>
        </authorList>
    </citation>
    <scope>NUCLEOTIDE SEQUENCE</scope>
</reference>
<evidence type="ECO:0000313" key="1">
    <source>
        <dbReference type="EMBL" id="EGI67294.1"/>
    </source>
</evidence>
<dbReference type="AlphaFoldDB" id="F4WEU5"/>
<protein>
    <submittedName>
        <fullName evidence="1">Uncharacterized protein</fullName>
    </submittedName>
</protein>
<dbReference type="InParanoid" id="F4WEU5"/>
<name>F4WEU5_ACREC</name>